<gene>
    <name evidence="2" type="ORF">GCM10010885_20640</name>
</gene>
<feature type="transmembrane region" description="Helical" evidence="1">
    <location>
        <begin position="49"/>
        <end position="73"/>
    </location>
</feature>
<feature type="transmembrane region" description="Helical" evidence="1">
    <location>
        <begin position="12"/>
        <end position="29"/>
    </location>
</feature>
<feature type="transmembrane region" description="Helical" evidence="1">
    <location>
        <begin position="190"/>
        <end position="208"/>
    </location>
</feature>
<keyword evidence="1" id="KW-0472">Membrane</keyword>
<feature type="transmembrane region" description="Helical" evidence="1">
    <location>
        <begin position="125"/>
        <end position="148"/>
    </location>
</feature>
<evidence type="ECO:0000313" key="3">
    <source>
        <dbReference type="Proteomes" id="UP000637695"/>
    </source>
</evidence>
<proteinExistence type="predicted"/>
<dbReference type="RefSeq" id="WP_188882917.1">
    <property type="nucleotide sequence ID" value="NZ_BMOY01000036.1"/>
</dbReference>
<name>A0A917NM57_9BACL</name>
<feature type="transmembrane region" description="Helical" evidence="1">
    <location>
        <begin position="85"/>
        <end position="105"/>
    </location>
</feature>
<evidence type="ECO:0000256" key="1">
    <source>
        <dbReference type="SAM" id="Phobius"/>
    </source>
</evidence>
<dbReference type="EMBL" id="BMOY01000036">
    <property type="protein sequence ID" value="GGJ11208.1"/>
    <property type="molecule type" value="Genomic_DNA"/>
</dbReference>
<evidence type="ECO:0008006" key="4">
    <source>
        <dbReference type="Google" id="ProtNLM"/>
    </source>
</evidence>
<comment type="caution">
    <text evidence="2">The sequence shown here is derived from an EMBL/GenBank/DDBJ whole genome shotgun (WGS) entry which is preliminary data.</text>
</comment>
<sequence>MDILREEQRTPAWVTWTVLAGFLAILYTVNRMTGDPATINARFWLLERASGFVAYELLSLTAILGVSMTSRIWDRWRLRKLVNDVHQYASLLVWPFLMLHLWGLYNDKSVPFSARALFVPFQSSYRPLPVAIGVICLYLIFVISLTSYARPWLGAKLWHAIHYISFPLFLGVSLHGFFSGTDSLHLWARTMYAVPLTIFLVISLYRLLAARERRAIQHG</sequence>
<keyword evidence="1" id="KW-1133">Transmembrane helix</keyword>
<reference evidence="2" key="1">
    <citation type="journal article" date="2014" name="Int. J. Syst. Evol. Microbiol.">
        <title>Complete genome sequence of Corynebacterium casei LMG S-19264T (=DSM 44701T), isolated from a smear-ripened cheese.</title>
        <authorList>
            <consortium name="US DOE Joint Genome Institute (JGI-PGF)"/>
            <person name="Walter F."/>
            <person name="Albersmeier A."/>
            <person name="Kalinowski J."/>
            <person name="Ruckert C."/>
        </authorList>
    </citation>
    <scope>NUCLEOTIDE SEQUENCE</scope>
    <source>
        <strain evidence="2">JCM 18487</strain>
    </source>
</reference>
<dbReference type="Proteomes" id="UP000637695">
    <property type="component" value="Unassembled WGS sequence"/>
</dbReference>
<keyword evidence="3" id="KW-1185">Reference proteome</keyword>
<organism evidence="2 3">
    <name type="scientific">Alicyclobacillus cellulosilyticus</name>
    <dbReference type="NCBI Taxonomy" id="1003997"/>
    <lineage>
        <taxon>Bacteria</taxon>
        <taxon>Bacillati</taxon>
        <taxon>Bacillota</taxon>
        <taxon>Bacilli</taxon>
        <taxon>Bacillales</taxon>
        <taxon>Alicyclobacillaceae</taxon>
        <taxon>Alicyclobacillus</taxon>
    </lineage>
</organism>
<accession>A0A917NM57</accession>
<evidence type="ECO:0000313" key="2">
    <source>
        <dbReference type="EMBL" id="GGJ11208.1"/>
    </source>
</evidence>
<protein>
    <recommendedName>
        <fullName evidence="4">Ferric reductase like protein</fullName>
    </recommendedName>
</protein>
<keyword evidence="1" id="KW-0812">Transmembrane</keyword>
<reference evidence="2" key="2">
    <citation type="submission" date="2020-09" db="EMBL/GenBank/DDBJ databases">
        <authorList>
            <person name="Sun Q."/>
            <person name="Ohkuma M."/>
        </authorList>
    </citation>
    <scope>NUCLEOTIDE SEQUENCE</scope>
    <source>
        <strain evidence="2">JCM 18487</strain>
    </source>
</reference>
<dbReference type="AlphaFoldDB" id="A0A917NM57"/>
<feature type="transmembrane region" description="Helical" evidence="1">
    <location>
        <begin position="160"/>
        <end position="178"/>
    </location>
</feature>